<dbReference type="AlphaFoldDB" id="A0A6F8SM50"/>
<feature type="transmembrane region" description="Helical" evidence="7">
    <location>
        <begin position="50"/>
        <end position="69"/>
    </location>
</feature>
<evidence type="ECO:0000256" key="7">
    <source>
        <dbReference type="SAM" id="Phobius"/>
    </source>
</evidence>
<accession>A0A6F8SM50</accession>
<dbReference type="EMBL" id="AP022829">
    <property type="protein sequence ID" value="BCA89145.1"/>
    <property type="molecule type" value="Genomic_DNA"/>
</dbReference>
<dbReference type="RefSeq" id="WP_173113823.1">
    <property type="nucleotide sequence ID" value="NZ_AP022829.1"/>
</dbReference>
<dbReference type="Pfam" id="PF03916">
    <property type="entry name" value="NrfD"/>
    <property type="match status" value="1"/>
</dbReference>
<feature type="transmembrane region" description="Helical" evidence="7">
    <location>
        <begin position="232"/>
        <end position="253"/>
    </location>
</feature>
<feature type="transmembrane region" description="Helical" evidence="7">
    <location>
        <begin position="260"/>
        <end position="280"/>
    </location>
</feature>
<reference evidence="9" key="2">
    <citation type="submission" date="2020-03" db="EMBL/GenBank/DDBJ databases">
        <title>Complete Genome Sequence of Adlercreutzia sp. strain 8CFCBH1 Producing Equol, Isolated from Healthy Japanese Feces.</title>
        <authorList>
            <person name="Ogata Y."/>
            <person name="Sakamoto M."/>
            <person name="Ohkuma M."/>
            <person name="Hattori M."/>
            <person name="Suda W."/>
        </authorList>
    </citation>
    <scope>NUCLEOTIDE SEQUENCE [LARGE SCALE GENOMIC DNA]</scope>
    <source>
        <strain evidence="9">8CFCBH1</strain>
    </source>
</reference>
<evidence type="ECO:0000256" key="4">
    <source>
        <dbReference type="ARBA" id="ARBA00022692"/>
    </source>
</evidence>
<evidence type="ECO:0000313" key="9">
    <source>
        <dbReference type="Proteomes" id="UP000501727"/>
    </source>
</evidence>
<dbReference type="Proteomes" id="UP000501727">
    <property type="component" value="Chromosome"/>
</dbReference>
<comment type="subcellular location">
    <subcellularLocation>
        <location evidence="1">Cell membrane</location>
        <topology evidence="1">Multi-pass membrane protein</topology>
    </subcellularLocation>
</comment>
<keyword evidence="4 7" id="KW-0812">Transmembrane</keyword>
<feature type="transmembrane region" description="Helical" evidence="7">
    <location>
        <begin position="121"/>
        <end position="140"/>
    </location>
</feature>
<evidence type="ECO:0000313" key="8">
    <source>
        <dbReference type="EMBL" id="BCA89145.1"/>
    </source>
</evidence>
<feature type="transmembrane region" description="Helical" evidence="7">
    <location>
        <begin position="189"/>
        <end position="212"/>
    </location>
</feature>
<gene>
    <name evidence="8" type="ORF">ADCFC_16420</name>
</gene>
<dbReference type="PANTHER" id="PTHR34856">
    <property type="entry name" value="PROTEIN NRFD"/>
    <property type="match status" value="1"/>
</dbReference>
<evidence type="ECO:0000256" key="3">
    <source>
        <dbReference type="ARBA" id="ARBA00022475"/>
    </source>
</evidence>
<evidence type="ECO:0000256" key="5">
    <source>
        <dbReference type="ARBA" id="ARBA00022989"/>
    </source>
</evidence>
<reference evidence="9" key="1">
    <citation type="journal article" date="2020" name="Microbiol. Resour. Announc.">
        <title>Complete Genome Sequence of Adlercreutzia sp. Strain 8CFCBH1, a Potent Producer of Equol, Isolated from Healthy Japanese Feces.</title>
        <authorList>
            <person name="Ogata Y."/>
            <person name="Sakamoto M."/>
            <person name="Ohkuma M."/>
            <person name="Hattori M."/>
            <person name="Suda W."/>
        </authorList>
    </citation>
    <scope>NUCLEOTIDE SEQUENCE [LARGE SCALE GENOMIC DNA]</scope>
    <source>
        <strain evidence="9">8CFCBH1</strain>
    </source>
</reference>
<organism evidence="8 9">
    <name type="scientific">Adlercreutzia hattorii</name>
    <dbReference type="NCBI Taxonomy" id="2707299"/>
    <lineage>
        <taxon>Bacteria</taxon>
        <taxon>Bacillati</taxon>
        <taxon>Actinomycetota</taxon>
        <taxon>Coriobacteriia</taxon>
        <taxon>Eggerthellales</taxon>
        <taxon>Eggerthellaceae</taxon>
        <taxon>Adlercreutzia</taxon>
    </lineage>
</organism>
<proteinExistence type="inferred from homology"/>
<dbReference type="KEGG" id="ahat:ADCFC_17640"/>
<keyword evidence="9" id="KW-1185">Reference proteome</keyword>
<feature type="transmembrane region" description="Helical" evidence="7">
    <location>
        <begin position="89"/>
        <end position="109"/>
    </location>
</feature>
<dbReference type="Gene3D" id="1.20.1630.10">
    <property type="entry name" value="Formate dehydrogenase/DMSO reductase domain"/>
    <property type="match status" value="1"/>
</dbReference>
<sequence length="299" mass="31360">MVNSFIAWYLFLAGMGAGAFFISAVVDLSLRRWSPAWLEAAATVTDGGMYLGPATVGLGLVFLLADLGYPERSFQVFFTPSTSLLTLGSWAIVAFIGCSVLALLVGGLLETPLMRRLETALQVLATLFAAFVILYSGVYLSAFPSVPFLNNALVPVIFMLSALSTGMGMLLIFGFVTRDGEDVAPGVSICLRADGITVALKAIALAALLLWAHMSYPESLSAEALAIGRLAGLFWCGVVGAGIVVPVATELWCVRRPHSLSYVVGAGAAIAGGLCLRYAFLLAAVRFSAVTGGAVTFWG</sequence>
<dbReference type="InterPro" id="IPR052049">
    <property type="entry name" value="Electron_transfer_protein"/>
</dbReference>
<dbReference type="InterPro" id="IPR005614">
    <property type="entry name" value="NrfD-like"/>
</dbReference>
<feature type="transmembrane region" description="Helical" evidence="7">
    <location>
        <begin position="6"/>
        <end position="30"/>
    </location>
</feature>
<keyword evidence="3" id="KW-1003">Cell membrane</keyword>
<feature type="transmembrane region" description="Helical" evidence="7">
    <location>
        <begin position="152"/>
        <end position="177"/>
    </location>
</feature>
<keyword evidence="6 7" id="KW-0472">Membrane</keyword>
<protein>
    <submittedName>
        <fullName evidence="8">Molybdopterin oxidoreductase membrane subunit</fullName>
    </submittedName>
</protein>
<keyword evidence="5 7" id="KW-1133">Transmembrane helix</keyword>
<evidence type="ECO:0000256" key="1">
    <source>
        <dbReference type="ARBA" id="ARBA00004651"/>
    </source>
</evidence>
<evidence type="ECO:0000256" key="2">
    <source>
        <dbReference type="ARBA" id="ARBA00008929"/>
    </source>
</evidence>
<dbReference type="PANTHER" id="PTHR34856:SF2">
    <property type="entry name" value="PROTEIN NRFD"/>
    <property type="match status" value="1"/>
</dbReference>
<comment type="similarity">
    <text evidence="2">Belongs to the NrfD family.</text>
</comment>
<name>A0A6F8SM50_9ACTN</name>
<dbReference type="GO" id="GO:0005886">
    <property type="term" value="C:plasma membrane"/>
    <property type="evidence" value="ECO:0007669"/>
    <property type="project" value="UniProtKB-SubCell"/>
</dbReference>
<evidence type="ECO:0000256" key="6">
    <source>
        <dbReference type="ARBA" id="ARBA00023136"/>
    </source>
</evidence>